<dbReference type="RefSeq" id="WP_311600535.1">
    <property type="nucleotide sequence ID" value="NZ_JAVREM010000026.1"/>
</dbReference>
<reference evidence="2" key="1">
    <citation type="submission" date="2023-07" db="EMBL/GenBank/DDBJ databases">
        <title>30 novel species of actinomycetes from the DSMZ collection.</title>
        <authorList>
            <person name="Nouioui I."/>
        </authorList>
    </citation>
    <scope>NUCLEOTIDE SEQUENCE [LARGE SCALE GENOMIC DNA]</scope>
    <source>
        <strain evidence="2">DSM 44918</strain>
    </source>
</reference>
<dbReference type="EMBL" id="JAVREM010000026">
    <property type="protein sequence ID" value="MDT0320574.1"/>
    <property type="molecule type" value="Genomic_DNA"/>
</dbReference>
<name>A0ABU2LSL1_9ACTN</name>
<gene>
    <name evidence="1" type="ORF">RNC47_19760</name>
</gene>
<organism evidence="1 2">
    <name type="scientific">Streptomyces millisiae</name>
    <dbReference type="NCBI Taxonomy" id="3075542"/>
    <lineage>
        <taxon>Bacteria</taxon>
        <taxon>Bacillati</taxon>
        <taxon>Actinomycetota</taxon>
        <taxon>Actinomycetes</taxon>
        <taxon>Kitasatosporales</taxon>
        <taxon>Streptomycetaceae</taxon>
        <taxon>Streptomyces</taxon>
    </lineage>
</organism>
<evidence type="ECO:0000313" key="1">
    <source>
        <dbReference type="EMBL" id="MDT0320574.1"/>
    </source>
</evidence>
<protein>
    <submittedName>
        <fullName evidence="1">DUF2255 family protein</fullName>
    </submittedName>
</protein>
<sequence length="125" mass="14007">MPTWTDDELSRIEHADELHIAPLRGDGTPRPAIPIWVVRDGDSLYVRSYRGPQGAWFRTAQGSHEGHISAGGVDRDVTFVDESDPALNERIDAAYRAKYRRYSAAYVDPMVSAPARDSTLRLVPR</sequence>
<evidence type="ECO:0000313" key="2">
    <source>
        <dbReference type="Proteomes" id="UP001183420"/>
    </source>
</evidence>
<proteinExistence type="predicted"/>
<dbReference type="Proteomes" id="UP001183420">
    <property type="component" value="Unassembled WGS sequence"/>
</dbReference>
<accession>A0ABU2LSL1</accession>
<dbReference type="InterPro" id="IPR016888">
    <property type="entry name" value="UCP028498"/>
</dbReference>
<comment type="caution">
    <text evidence="1">The sequence shown here is derived from an EMBL/GenBank/DDBJ whole genome shotgun (WGS) entry which is preliminary data.</text>
</comment>
<dbReference type="Pfam" id="PF10012">
    <property type="entry name" value="DUF2255"/>
    <property type="match status" value="1"/>
</dbReference>
<keyword evidence="2" id="KW-1185">Reference proteome</keyword>